<evidence type="ECO:0000313" key="1">
    <source>
        <dbReference type="EMBL" id="CAB3290025.1"/>
    </source>
</evidence>
<dbReference type="Proteomes" id="UP000679213">
    <property type="component" value="Chromosome I"/>
</dbReference>
<sequence>MKKFLLILSSIILITSMSMCINMNDYKNYIYINASVNGNTSTIIKVPLRATIGEAKDVKLINTTDKEIYNYYHTRKLIYICGNMSLKMDEGGVTIVDLITKLEWFNQFYPHNIAIELNRTNSTVTVKAIFVNGKESIDKLKINESEYLMKNNKTMVIKLLKTQNKATIMKVNNTFIIEGNSLKELDKAETRFIIAMLKGKVS</sequence>
<dbReference type="RefSeq" id="WP_214399857.1">
    <property type="nucleotide sequence ID" value="NZ_LR792632.1"/>
</dbReference>
<dbReference type="EMBL" id="LR792632">
    <property type="protein sequence ID" value="CAB3290025.1"/>
    <property type="molecule type" value="Genomic_DNA"/>
</dbReference>
<name>A0A8D6SYW8_9EURY</name>
<dbReference type="AlphaFoldDB" id="A0A8D6SYW8"/>
<keyword evidence="2" id="KW-1185">Reference proteome</keyword>
<proteinExistence type="predicted"/>
<evidence type="ECO:0000313" key="2">
    <source>
        <dbReference type="Proteomes" id="UP000679213"/>
    </source>
</evidence>
<accession>A0A8D6SYW8</accession>
<organism evidence="1 2">
    <name type="scientific">Methanocaldococcus lauensis</name>
    <dbReference type="NCBI Taxonomy" id="2546128"/>
    <lineage>
        <taxon>Archaea</taxon>
        <taxon>Methanobacteriati</taxon>
        <taxon>Methanobacteriota</taxon>
        <taxon>Methanomada group</taxon>
        <taxon>Methanococci</taxon>
        <taxon>Methanococcales</taxon>
        <taxon>Methanocaldococcaceae</taxon>
        <taxon>Methanocaldococcus</taxon>
    </lineage>
</organism>
<gene>
    <name evidence="1" type="ORF">MLAUSG7_1541</name>
</gene>
<reference evidence="1 2" key="1">
    <citation type="submission" date="2020-04" db="EMBL/GenBank/DDBJ databases">
        <authorList>
            <consortium name="Genoscope - CEA"/>
            <person name="William W."/>
        </authorList>
    </citation>
    <scope>NUCLEOTIDE SEQUENCE [LARGE SCALE GENOMIC DNA]</scope>
    <source>
        <strain evidence="1 2">SG7</strain>
    </source>
</reference>
<dbReference type="GeneID" id="65884322"/>
<protein>
    <submittedName>
        <fullName evidence="1">Uncharacterized protein</fullName>
    </submittedName>
</protein>
<dbReference type="KEGG" id="mesg:MLAUSG7_1541"/>